<dbReference type="Proteomes" id="UP000198290">
    <property type="component" value="Chromosome"/>
</dbReference>
<reference evidence="1 2" key="2">
    <citation type="journal article" date="2017" name="Genome Announc.">
        <title>Draft genome sequence of Aquitalea magnusonii strain H3, a plant growth-promoting bacterium of duckweed Lemna minor.</title>
        <authorList>
            <person name="Ishizawa H."/>
            <person name="Kuroda M."/>
            <person name="Ike M."/>
        </authorList>
    </citation>
    <scope>NUCLEOTIDE SEQUENCE [LARGE SCALE GENOMIC DNA]</scope>
    <source>
        <strain evidence="1 2">H3</strain>
    </source>
</reference>
<evidence type="ECO:0008006" key="3">
    <source>
        <dbReference type="Google" id="ProtNLM"/>
    </source>
</evidence>
<dbReference type="EMBL" id="AP018823">
    <property type="protein sequence ID" value="BBF84953.1"/>
    <property type="molecule type" value="Genomic_DNA"/>
</dbReference>
<dbReference type="Gene3D" id="3.30.450.150">
    <property type="entry name" value="Haem-degrading domain"/>
    <property type="match status" value="1"/>
</dbReference>
<evidence type="ECO:0000313" key="2">
    <source>
        <dbReference type="Proteomes" id="UP000198290"/>
    </source>
</evidence>
<dbReference type="InterPro" id="IPR038084">
    <property type="entry name" value="PduO/GlcC-like_sf"/>
</dbReference>
<reference evidence="2" key="1">
    <citation type="journal article" date="2017" name="Biotechnol. Biofuels">
        <title>Evaluation of environmental bacterial communities as a factor affecting the growth of duckweed Lemna minor.</title>
        <authorList>
            <person name="Ishizawa H."/>
            <person name="Kuroda M."/>
            <person name="Morikawa M."/>
            <person name="Ike M."/>
        </authorList>
    </citation>
    <scope>NUCLEOTIDE SEQUENCE [LARGE SCALE GENOMIC DNA]</scope>
    <source>
        <strain evidence="2">H3</strain>
    </source>
</reference>
<dbReference type="PANTHER" id="PTHR34309">
    <property type="entry name" value="SLR1406 PROTEIN"/>
    <property type="match status" value="1"/>
</dbReference>
<evidence type="ECO:0000313" key="1">
    <source>
        <dbReference type="EMBL" id="BBF84953.1"/>
    </source>
</evidence>
<sequence length="153" mass="15705">MTHPTAHGFPRLTISLDSARQLLAAAQQLAHRAGWAISVAVVDPSGTLVAFEKHDHAIGISPEVAIGKARTAALLQAPSGMFERFINQGQPSFLATPGTTPLEGGIPLQWQAQFIGAIGVSGAHGANDTAIALQAARALGLDAPTDADARSNG</sequence>
<dbReference type="Pfam" id="PF03928">
    <property type="entry name" value="HbpS-like"/>
    <property type="match status" value="1"/>
</dbReference>
<reference evidence="2" key="3">
    <citation type="journal article" date="2017" name="Plant Physiol. Biochem.">
        <title>Differential oxidative and antioxidative response of duckweed Lemna minor toward plant growth promoting/inhibiting bacteria.</title>
        <authorList>
            <person name="Ishizawa H."/>
            <person name="Kuroda M."/>
            <person name="Morikawa M."/>
            <person name="Ike M."/>
        </authorList>
    </citation>
    <scope>NUCLEOTIDE SEQUENCE [LARGE SCALE GENOMIC DNA]</scope>
    <source>
        <strain evidence="2">H3</strain>
    </source>
</reference>
<protein>
    <recommendedName>
        <fullName evidence="3">Heme-binding protein</fullName>
    </recommendedName>
</protein>
<keyword evidence="2" id="KW-1185">Reference proteome</keyword>
<organism evidence="1 2">
    <name type="scientific">Aquitalea magnusonii</name>
    <dbReference type="NCBI Taxonomy" id="332411"/>
    <lineage>
        <taxon>Bacteria</taxon>
        <taxon>Pseudomonadati</taxon>
        <taxon>Pseudomonadota</taxon>
        <taxon>Betaproteobacteria</taxon>
        <taxon>Neisseriales</taxon>
        <taxon>Chromobacteriaceae</taxon>
        <taxon>Aquitalea</taxon>
    </lineage>
</organism>
<dbReference type="InterPro" id="IPR005624">
    <property type="entry name" value="PduO/GlcC-like"/>
</dbReference>
<proteinExistence type="predicted"/>
<dbReference type="PANTHER" id="PTHR34309:SF1">
    <property type="entry name" value="PROTEIN GLCG"/>
    <property type="match status" value="1"/>
</dbReference>
<dbReference type="InterPro" id="IPR052517">
    <property type="entry name" value="GlcG_carb_metab_protein"/>
</dbReference>
<name>A0A3G9GDS3_9NEIS</name>
<dbReference type="KEGG" id="amah:DLM_1329"/>
<accession>A0A3G9GDS3</accession>
<gene>
    <name evidence="1" type="ORF">DLM_1329</name>
</gene>
<dbReference type="OrthoDB" id="9800768at2"/>
<dbReference type="SUPFAM" id="SSF143744">
    <property type="entry name" value="GlcG-like"/>
    <property type="match status" value="1"/>
</dbReference>
<dbReference type="RefSeq" id="WP_089084746.1">
    <property type="nucleotide sequence ID" value="NZ_AP018823.1"/>
</dbReference>
<dbReference type="AlphaFoldDB" id="A0A3G9GDS3"/>